<dbReference type="AlphaFoldDB" id="A0A4R7UT65"/>
<feature type="domain" description="Glyoxalase-like" evidence="1">
    <location>
        <begin position="8"/>
        <end position="121"/>
    </location>
</feature>
<sequence length="126" mass="13750">MTASLRCVVLDCADDEELARFHAVLLGGEVNRPDRRWSLGGGWSTLHLPGGLVLCFQRVADHRPPRWPDPRHPQQSHLDLGVPDLAAAGREAVAAGATVLDDSRSSWHTYADPAGHPFCLVREAAR</sequence>
<protein>
    <recommendedName>
        <fullName evidence="1">Glyoxalase-like domain-containing protein</fullName>
    </recommendedName>
</protein>
<evidence type="ECO:0000259" key="1">
    <source>
        <dbReference type="Pfam" id="PF18029"/>
    </source>
</evidence>
<accession>A0A4R7UT65</accession>
<evidence type="ECO:0000313" key="2">
    <source>
        <dbReference type="EMBL" id="TDV39799.1"/>
    </source>
</evidence>
<dbReference type="CDD" id="cd06587">
    <property type="entry name" value="VOC"/>
    <property type="match status" value="1"/>
</dbReference>
<proteinExistence type="predicted"/>
<dbReference type="RefSeq" id="WP_133908694.1">
    <property type="nucleotide sequence ID" value="NZ_SOCP01000025.1"/>
</dbReference>
<dbReference type="SUPFAM" id="SSF54593">
    <property type="entry name" value="Glyoxalase/Bleomycin resistance protein/Dihydroxybiphenyl dioxygenase"/>
    <property type="match status" value="1"/>
</dbReference>
<dbReference type="PANTHER" id="PTHR35908">
    <property type="entry name" value="HYPOTHETICAL FUSION PROTEIN"/>
    <property type="match status" value="1"/>
</dbReference>
<reference evidence="2 3" key="1">
    <citation type="submission" date="2019-03" db="EMBL/GenBank/DDBJ databases">
        <title>Genomic Encyclopedia of Archaeal and Bacterial Type Strains, Phase II (KMG-II): from individual species to whole genera.</title>
        <authorList>
            <person name="Goeker M."/>
        </authorList>
    </citation>
    <scope>NUCLEOTIDE SEQUENCE [LARGE SCALE GENOMIC DNA]</scope>
    <source>
        <strain evidence="2 3">DSM 45499</strain>
    </source>
</reference>
<comment type="caution">
    <text evidence="2">The sequence shown here is derived from an EMBL/GenBank/DDBJ whole genome shotgun (WGS) entry which is preliminary data.</text>
</comment>
<organism evidence="2 3">
    <name type="scientific">Actinophytocola oryzae</name>
    <dbReference type="NCBI Taxonomy" id="502181"/>
    <lineage>
        <taxon>Bacteria</taxon>
        <taxon>Bacillati</taxon>
        <taxon>Actinomycetota</taxon>
        <taxon>Actinomycetes</taxon>
        <taxon>Pseudonocardiales</taxon>
        <taxon>Pseudonocardiaceae</taxon>
    </lineage>
</organism>
<dbReference type="OrthoDB" id="1645442at2"/>
<keyword evidence="3" id="KW-1185">Reference proteome</keyword>
<name>A0A4R7UT65_9PSEU</name>
<dbReference type="Proteomes" id="UP000294927">
    <property type="component" value="Unassembled WGS sequence"/>
</dbReference>
<dbReference type="Gene3D" id="3.10.180.10">
    <property type="entry name" value="2,3-Dihydroxybiphenyl 1,2-Dioxygenase, domain 1"/>
    <property type="match status" value="1"/>
</dbReference>
<dbReference type="PANTHER" id="PTHR35908:SF1">
    <property type="entry name" value="CONSERVED PROTEIN"/>
    <property type="match status" value="1"/>
</dbReference>
<evidence type="ECO:0000313" key="3">
    <source>
        <dbReference type="Proteomes" id="UP000294927"/>
    </source>
</evidence>
<dbReference type="EMBL" id="SOCP01000025">
    <property type="protein sequence ID" value="TDV39799.1"/>
    <property type="molecule type" value="Genomic_DNA"/>
</dbReference>
<dbReference type="Pfam" id="PF18029">
    <property type="entry name" value="Glyoxalase_6"/>
    <property type="match status" value="1"/>
</dbReference>
<dbReference type="InterPro" id="IPR041581">
    <property type="entry name" value="Glyoxalase_6"/>
</dbReference>
<dbReference type="InterPro" id="IPR029068">
    <property type="entry name" value="Glyas_Bleomycin-R_OHBP_Dase"/>
</dbReference>
<gene>
    <name evidence="2" type="ORF">CLV71_125111</name>
</gene>